<evidence type="ECO:0000256" key="1">
    <source>
        <dbReference type="ARBA" id="ARBA00009673"/>
    </source>
</evidence>
<dbReference type="EMBL" id="LK022886">
    <property type="protein sequence ID" value="VTZ68664.1"/>
    <property type="molecule type" value="Genomic_DNA"/>
</dbReference>
<dbReference type="InterPro" id="IPR003732">
    <property type="entry name" value="Daa-tRNA_deacyls_DTD"/>
</dbReference>
<dbReference type="FunFam" id="3.50.80.10:FF:000001">
    <property type="entry name" value="D-aminoacyl-tRNA deacylase"/>
    <property type="match status" value="1"/>
</dbReference>
<evidence type="ECO:0000313" key="7">
    <source>
        <dbReference type="EMBL" id="VTZ68664.1"/>
    </source>
</evidence>
<proteinExistence type="inferred from homology"/>
<keyword evidence="8" id="KW-1185">Reference proteome</keyword>
<organism evidence="6 9">
    <name type="scientific">Plasmodium chabaudi chabaudi</name>
    <dbReference type="NCBI Taxonomy" id="31271"/>
    <lineage>
        <taxon>Eukaryota</taxon>
        <taxon>Sar</taxon>
        <taxon>Alveolata</taxon>
        <taxon>Apicomplexa</taxon>
        <taxon>Aconoidasida</taxon>
        <taxon>Haemosporida</taxon>
        <taxon>Plasmodiidae</taxon>
        <taxon>Plasmodium</taxon>
        <taxon>Plasmodium (Vinckeia)</taxon>
    </lineage>
</organism>
<accession>A0A077XGC7</accession>
<sequence>MRVIIQRVKGVVLSVNKEQAKGSENELEVFSKIKQGLICFIGIHKNDTWNDALYIIRKCLGLRLWSNDNKTWDKSVKDMDYELMLVSQFTLFANTKKGNKPDFHLAKEPNDALIMFNKIVNEFIKEYKKDKIQTGKFGCYMHIETINDGPVSIIVDSHDVNLDRN</sequence>
<dbReference type="InterPro" id="IPR023509">
    <property type="entry name" value="DTD-like_sf"/>
</dbReference>
<dbReference type="AlphaFoldDB" id="A0A077XGC7"/>
<dbReference type="GO" id="GO:0005737">
    <property type="term" value="C:cytoplasm"/>
    <property type="evidence" value="ECO:0007669"/>
    <property type="project" value="UniProtKB-SubCell"/>
</dbReference>
<evidence type="ECO:0000313" key="8">
    <source>
        <dbReference type="Proteomes" id="UP000071118"/>
    </source>
</evidence>
<evidence type="ECO:0000256" key="2">
    <source>
        <dbReference type="ARBA" id="ARBA00013056"/>
    </source>
</evidence>
<dbReference type="RefSeq" id="XP_744095.1">
    <property type="nucleotide sequence ID" value="XM_739002.1"/>
</dbReference>
<dbReference type="EC" id="3.1.1.96" evidence="2 5"/>
<dbReference type="VEuPathDB" id="PlasmoDB:PCHAS_0905600"/>
<evidence type="ECO:0000256" key="3">
    <source>
        <dbReference type="ARBA" id="ARBA00047676"/>
    </source>
</evidence>
<dbReference type="GO" id="GO:0051500">
    <property type="term" value="F:D-tyrosyl-tRNA(Tyr) deacylase activity"/>
    <property type="evidence" value="ECO:0007669"/>
    <property type="project" value="TreeGrafter"/>
</dbReference>
<evidence type="ECO:0000256" key="4">
    <source>
        <dbReference type="ARBA" id="ARBA00048018"/>
    </source>
</evidence>
<dbReference type="GO" id="GO:0000049">
    <property type="term" value="F:tRNA binding"/>
    <property type="evidence" value="ECO:0007669"/>
    <property type="project" value="UniProtKB-KW"/>
</dbReference>
<reference evidence="6 9" key="3">
    <citation type="submission" date="2016-08" db="EMBL/GenBank/DDBJ databases">
        <authorList>
            <consortium name="Pathogen Informatics"/>
        </authorList>
    </citation>
    <scope>NUCLEOTIDE SEQUENCE [LARGE SCALE GENOMIC DNA]</scope>
    <source>
        <strain evidence="7">AS</strain>
        <strain evidence="6 9">CB</strain>
    </source>
</reference>
<dbReference type="GeneID" id="3497208"/>
<protein>
    <recommendedName>
        <fullName evidence="2 5">D-aminoacyl-tRNA deacylase</fullName>
        <ecNumber evidence="2 5">3.1.1.96</ecNumber>
    </recommendedName>
</protein>
<comment type="subcellular location">
    <subcellularLocation>
        <location evidence="5">Cytoplasm</location>
    </subcellularLocation>
</comment>
<keyword evidence="5" id="KW-0820">tRNA-binding</keyword>
<keyword evidence="5" id="KW-0963">Cytoplasm</keyword>
<dbReference type="NCBIfam" id="TIGR00256">
    <property type="entry name" value="D-aminoacyl-tRNA deacylase"/>
    <property type="match status" value="1"/>
</dbReference>
<dbReference type="OrthoDB" id="275783at2759"/>
<evidence type="ECO:0000313" key="9">
    <source>
        <dbReference type="Proteomes" id="UP000195489"/>
    </source>
</evidence>
<keyword evidence="5" id="KW-0694">RNA-binding</keyword>
<reference evidence="7 8" key="1">
    <citation type="journal article" date="2014" name="BMC Biol.">
        <title>A comprehensive evaluation of rodent malaria parasite genomes and gene expression.</title>
        <authorList>
            <person name="Otto T.D."/>
            <person name="Bohme U."/>
            <person name="Jackson A.P."/>
            <person name="Hunt M."/>
            <person name="Franke-Fayard B."/>
            <person name="Hoeijmakers W.A."/>
            <person name="Religa A.A."/>
            <person name="Robertson L."/>
            <person name="Sanders M."/>
            <person name="Ogun S.A."/>
            <person name="Cunningham D."/>
            <person name="Erhart A."/>
            <person name="Billker O."/>
            <person name="Khan S.M."/>
            <person name="Stunnenberg H.G."/>
            <person name="Langhorne J."/>
            <person name="Holder A.A."/>
            <person name="Waters A.P."/>
            <person name="Newbold C.I."/>
            <person name="Pain A."/>
            <person name="Berriman M."/>
            <person name="Janse C.J."/>
        </authorList>
    </citation>
    <scope>NUCLEOTIDE SEQUENCE [LARGE SCALE GENOMIC DNA]</scope>
    <source>
        <strain evidence="7 8">AS</strain>
    </source>
</reference>
<dbReference type="Proteomes" id="UP000195489">
    <property type="component" value="Chromosome 9"/>
</dbReference>
<name>A0A077XGC7_PLACU</name>
<dbReference type="EMBL" id="LT608161">
    <property type="protein sequence ID" value="SCN60124.1"/>
    <property type="molecule type" value="Genomic_DNA"/>
</dbReference>
<reference evidence="7" key="2">
    <citation type="submission" date="2014-05" db="EMBL/GenBank/DDBJ databases">
        <authorList>
            <person name="Aslett M.A."/>
            <person name="De Silva N."/>
        </authorList>
    </citation>
    <scope>NUCLEOTIDE SEQUENCE</scope>
    <source>
        <strain evidence="7">AS</strain>
    </source>
</reference>
<dbReference type="SUPFAM" id="SSF69500">
    <property type="entry name" value="DTD-like"/>
    <property type="match status" value="1"/>
</dbReference>
<dbReference type="Pfam" id="PF02580">
    <property type="entry name" value="Tyr_Deacylase"/>
    <property type="match status" value="1"/>
</dbReference>
<comment type="similarity">
    <text evidence="1 5">Belongs to the DTD family.</text>
</comment>
<comment type="catalytic activity">
    <reaction evidence="4">
        <text>a D-aminoacyl-tRNA + H2O = a tRNA + a D-alpha-amino acid + H(+)</text>
        <dbReference type="Rhea" id="RHEA:13953"/>
        <dbReference type="Rhea" id="RHEA-COMP:10123"/>
        <dbReference type="Rhea" id="RHEA-COMP:10124"/>
        <dbReference type="ChEBI" id="CHEBI:15377"/>
        <dbReference type="ChEBI" id="CHEBI:15378"/>
        <dbReference type="ChEBI" id="CHEBI:59871"/>
        <dbReference type="ChEBI" id="CHEBI:78442"/>
        <dbReference type="ChEBI" id="CHEBI:79333"/>
        <dbReference type="EC" id="3.1.1.96"/>
    </reaction>
</comment>
<comment type="catalytic activity">
    <reaction evidence="3">
        <text>glycyl-tRNA(Ala) + H2O = tRNA(Ala) + glycine + H(+)</text>
        <dbReference type="Rhea" id="RHEA:53744"/>
        <dbReference type="Rhea" id="RHEA-COMP:9657"/>
        <dbReference type="Rhea" id="RHEA-COMP:13640"/>
        <dbReference type="ChEBI" id="CHEBI:15377"/>
        <dbReference type="ChEBI" id="CHEBI:15378"/>
        <dbReference type="ChEBI" id="CHEBI:57305"/>
        <dbReference type="ChEBI" id="CHEBI:78442"/>
        <dbReference type="ChEBI" id="CHEBI:78522"/>
        <dbReference type="EC" id="3.1.1.96"/>
    </reaction>
</comment>
<keyword evidence="5 6" id="KW-0378">Hydrolase</keyword>
<dbReference type="Proteomes" id="UP000071118">
    <property type="component" value="Chromosome 9"/>
</dbReference>
<dbReference type="PANTHER" id="PTHR10472:SF5">
    <property type="entry name" value="D-AMINOACYL-TRNA DEACYLASE 1"/>
    <property type="match status" value="1"/>
</dbReference>
<evidence type="ECO:0000313" key="6">
    <source>
        <dbReference type="EMBL" id="SCN60124.1"/>
    </source>
</evidence>
<dbReference type="Gene3D" id="3.50.80.10">
    <property type="entry name" value="D-tyrosyl-tRNA(Tyr) deacylase"/>
    <property type="match status" value="1"/>
</dbReference>
<dbReference type="PANTHER" id="PTHR10472">
    <property type="entry name" value="D-TYROSYL-TRNA TYR DEACYLASE"/>
    <property type="match status" value="1"/>
</dbReference>
<dbReference type="KEGG" id="pcb:PCHAS_0905600"/>
<evidence type="ECO:0000256" key="5">
    <source>
        <dbReference type="RuleBase" id="RU003470"/>
    </source>
</evidence>
<gene>
    <name evidence="6" type="primary">DTD</name>
    <name evidence="7" type="ORF">PCHAS_0905600</name>
    <name evidence="6" type="ORF">PCHCB_000186800</name>
</gene>